<dbReference type="AlphaFoldDB" id="A0A427XM71"/>
<evidence type="ECO:0000256" key="1">
    <source>
        <dbReference type="ARBA" id="ARBA00004141"/>
    </source>
</evidence>
<feature type="transmembrane region" description="Helical" evidence="7">
    <location>
        <begin position="433"/>
        <end position="455"/>
    </location>
</feature>
<reference evidence="8 9" key="1">
    <citation type="submission" date="2018-11" db="EMBL/GenBank/DDBJ databases">
        <title>Genome sequence of Apiotrichum porosum DSM 27194.</title>
        <authorList>
            <person name="Aliyu H."/>
            <person name="Gorte O."/>
            <person name="Ochsenreither K."/>
        </authorList>
    </citation>
    <scope>NUCLEOTIDE SEQUENCE [LARGE SCALE GENOMIC DNA]</scope>
    <source>
        <strain evidence="8 9">DSM 27194</strain>
    </source>
</reference>
<dbReference type="RefSeq" id="XP_028475069.1">
    <property type="nucleotide sequence ID" value="XM_028624901.1"/>
</dbReference>
<dbReference type="PANTHER" id="PTHR45649">
    <property type="entry name" value="AMINO-ACID PERMEASE BAT1"/>
    <property type="match status" value="1"/>
</dbReference>
<feature type="transmembrane region" description="Helical" evidence="7">
    <location>
        <begin position="189"/>
        <end position="208"/>
    </location>
</feature>
<dbReference type="OrthoDB" id="3900342at2759"/>
<keyword evidence="4 7" id="KW-1133">Transmembrane helix</keyword>
<feature type="transmembrane region" description="Helical" evidence="7">
    <location>
        <begin position="267"/>
        <end position="291"/>
    </location>
</feature>
<dbReference type="EMBL" id="RSCE01000009">
    <property type="protein sequence ID" value="RSH79960.1"/>
    <property type="molecule type" value="Genomic_DNA"/>
</dbReference>
<comment type="caution">
    <text evidence="8">The sequence shown here is derived from an EMBL/GenBank/DDBJ whole genome shotgun (WGS) entry which is preliminary data.</text>
</comment>
<keyword evidence="2" id="KW-0813">Transport</keyword>
<accession>A0A427XM71</accession>
<evidence type="ECO:0000313" key="9">
    <source>
        <dbReference type="Proteomes" id="UP000279236"/>
    </source>
</evidence>
<dbReference type="Pfam" id="PF13520">
    <property type="entry name" value="AA_permease_2"/>
    <property type="match status" value="1"/>
</dbReference>
<feature type="transmembrane region" description="Helical" evidence="7">
    <location>
        <begin position="31"/>
        <end position="49"/>
    </location>
</feature>
<dbReference type="STRING" id="105984.A0A427XM71"/>
<evidence type="ECO:0000256" key="3">
    <source>
        <dbReference type="ARBA" id="ARBA00022692"/>
    </source>
</evidence>
<comment type="subcellular location">
    <subcellularLocation>
        <location evidence="1">Membrane</location>
        <topology evidence="1">Multi-pass membrane protein</topology>
    </subcellularLocation>
</comment>
<dbReference type="PANTHER" id="PTHR45649:SF19">
    <property type="entry name" value="TRANSPORTER, PUTATIVE (EUROFUNG)-RELATED"/>
    <property type="match status" value="1"/>
</dbReference>
<feature type="transmembrane region" description="Helical" evidence="7">
    <location>
        <begin position="114"/>
        <end position="138"/>
    </location>
</feature>
<feature type="transmembrane region" description="Helical" evidence="7">
    <location>
        <begin position="393"/>
        <end position="412"/>
    </location>
</feature>
<keyword evidence="3 7" id="KW-0812">Transmembrane</keyword>
<evidence type="ECO:0000256" key="7">
    <source>
        <dbReference type="SAM" id="Phobius"/>
    </source>
</evidence>
<evidence type="ECO:0000256" key="6">
    <source>
        <dbReference type="SAM" id="MobiDB-lite"/>
    </source>
</evidence>
<feature type="transmembrane region" description="Helical" evidence="7">
    <location>
        <begin position="69"/>
        <end position="93"/>
    </location>
</feature>
<feature type="transmembrane region" description="Helical" evidence="7">
    <location>
        <begin position="319"/>
        <end position="345"/>
    </location>
</feature>
<dbReference type="PIRSF" id="PIRSF006060">
    <property type="entry name" value="AA_transporter"/>
    <property type="match status" value="1"/>
</dbReference>
<evidence type="ECO:0000313" key="8">
    <source>
        <dbReference type="EMBL" id="RSH79960.1"/>
    </source>
</evidence>
<feature type="transmembrane region" description="Helical" evidence="7">
    <location>
        <begin position="231"/>
        <end position="255"/>
    </location>
</feature>
<keyword evidence="5 7" id="KW-0472">Membrane</keyword>
<feature type="region of interest" description="Disordered" evidence="6">
    <location>
        <begin position="503"/>
        <end position="522"/>
    </location>
</feature>
<protein>
    <recommendedName>
        <fullName evidence="10">Choline transporter</fullName>
    </recommendedName>
</protein>
<feature type="transmembrane region" description="Helical" evidence="7">
    <location>
        <begin position="467"/>
        <end position="486"/>
    </location>
</feature>
<evidence type="ECO:0008006" key="10">
    <source>
        <dbReference type="Google" id="ProtNLM"/>
    </source>
</evidence>
<feature type="transmembrane region" description="Helical" evidence="7">
    <location>
        <begin position="158"/>
        <end position="177"/>
    </location>
</feature>
<sequence length="522" mass="56650">MSHSHDIAEKEGEAVVTTKALHSEPTLKRNISALAIVGLALSICVRNGWAAMSSTIVIGLSQGGTPVIIYGLIGTSIINVFLASTLAELSAAWPTAGGQYVWASILAGPKWRRSVSFAVGWATIFEWITTTASVIMISAEVIVGLVDTYHPGFEVQRWQVFLIFLAVNSISTFNNLFVLSRLPSIGTMFLVFSTLIYLSIMITCPAAAETHQSNEFVWATYRNDIGWTEKFIVVATGLVNPAYVFAGIDGAVHIAEDCLDPARSVPYSLFATVGAGLFTGLTFSIALLYSIQDVDVAAAAELPFLEIIVQATRSRAAGAIFMSAFLCVLMVSSNSVHHATSRLIWSFARDKGMPLSDKVAHVHPKLRVPVIPILISWFGVTVLGVLYVASTTVYGSIISCCIILGNISYAILAIQLMMCGRNINPNRWLKLGWFGWLSNVVTVLWTVFTTVVWLFPTTPHPSGSEMNYSVAVLGAMALIAVIDWYVHGRKHFVGPDDTPLAHEPKEGVLGTPQDHESGEYHQ</sequence>
<name>A0A427XM71_9TREE</name>
<evidence type="ECO:0000256" key="2">
    <source>
        <dbReference type="ARBA" id="ARBA00022448"/>
    </source>
</evidence>
<evidence type="ECO:0000256" key="4">
    <source>
        <dbReference type="ARBA" id="ARBA00022989"/>
    </source>
</evidence>
<evidence type="ECO:0000256" key="5">
    <source>
        <dbReference type="ARBA" id="ARBA00023136"/>
    </source>
</evidence>
<dbReference type="Gene3D" id="1.20.1740.10">
    <property type="entry name" value="Amino acid/polyamine transporter I"/>
    <property type="match status" value="1"/>
</dbReference>
<gene>
    <name evidence="8" type="ORF">EHS24_009631</name>
</gene>
<organism evidence="8 9">
    <name type="scientific">Apiotrichum porosum</name>
    <dbReference type="NCBI Taxonomy" id="105984"/>
    <lineage>
        <taxon>Eukaryota</taxon>
        <taxon>Fungi</taxon>
        <taxon>Dikarya</taxon>
        <taxon>Basidiomycota</taxon>
        <taxon>Agaricomycotina</taxon>
        <taxon>Tremellomycetes</taxon>
        <taxon>Trichosporonales</taxon>
        <taxon>Trichosporonaceae</taxon>
        <taxon>Apiotrichum</taxon>
    </lineage>
</organism>
<dbReference type="GeneID" id="39594174"/>
<feature type="compositionally biased region" description="Basic and acidic residues" evidence="6">
    <location>
        <begin position="513"/>
        <end position="522"/>
    </location>
</feature>
<proteinExistence type="predicted"/>
<dbReference type="Proteomes" id="UP000279236">
    <property type="component" value="Unassembled WGS sequence"/>
</dbReference>
<dbReference type="InterPro" id="IPR002293">
    <property type="entry name" value="AA/rel_permease1"/>
</dbReference>
<dbReference type="GO" id="GO:0016020">
    <property type="term" value="C:membrane"/>
    <property type="evidence" value="ECO:0007669"/>
    <property type="project" value="UniProtKB-SubCell"/>
</dbReference>
<feature type="transmembrane region" description="Helical" evidence="7">
    <location>
        <begin position="366"/>
        <end position="387"/>
    </location>
</feature>
<keyword evidence="9" id="KW-1185">Reference proteome</keyword>
<dbReference type="GO" id="GO:0022857">
    <property type="term" value="F:transmembrane transporter activity"/>
    <property type="evidence" value="ECO:0007669"/>
    <property type="project" value="InterPro"/>
</dbReference>